<organism evidence="1">
    <name type="scientific">uncultured Caudovirales phage</name>
    <dbReference type="NCBI Taxonomy" id="2100421"/>
    <lineage>
        <taxon>Viruses</taxon>
        <taxon>Duplodnaviria</taxon>
        <taxon>Heunggongvirae</taxon>
        <taxon>Uroviricota</taxon>
        <taxon>Caudoviricetes</taxon>
        <taxon>Peduoviridae</taxon>
        <taxon>Maltschvirus</taxon>
        <taxon>Maltschvirus maltsch</taxon>
    </lineage>
</organism>
<gene>
    <name evidence="1" type="ORF">UFOVP823_12</name>
</gene>
<dbReference type="EMBL" id="LR796773">
    <property type="protein sequence ID" value="CAB4165136.1"/>
    <property type="molecule type" value="Genomic_DNA"/>
</dbReference>
<protein>
    <submittedName>
        <fullName evidence="1">Uncharacterized protein</fullName>
    </submittedName>
</protein>
<sequence length="69" mass="7328">MTTHTQAIANALRHMAVAKEREAQMAIRDPIYVPVTVVRDLMGVISAMAGAGLDEEALRPIRVALSAGA</sequence>
<evidence type="ECO:0000313" key="1">
    <source>
        <dbReference type="EMBL" id="CAB4165136.1"/>
    </source>
</evidence>
<proteinExistence type="predicted"/>
<reference evidence="1" key="1">
    <citation type="submission" date="2020-04" db="EMBL/GenBank/DDBJ databases">
        <authorList>
            <person name="Chiriac C."/>
            <person name="Salcher M."/>
            <person name="Ghai R."/>
            <person name="Kavagutti S V."/>
        </authorList>
    </citation>
    <scope>NUCLEOTIDE SEQUENCE</scope>
</reference>
<accession>A0A6J5P5A5</accession>
<name>A0A6J5P5A5_9CAUD</name>